<feature type="compositionally biased region" description="Polar residues" evidence="4">
    <location>
        <begin position="415"/>
        <end position="430"/>
    </location>
</feature>
<feature type="region of interest" description="Disordered" evidence="4">
    <location>
        <begin position="95"/>
        <end position="198"/>
    </location>
</feature>
<feature type="domain" description="EH" evidence="5">
    <location>
        <begin position="205"/>
        <end position="294"/>
    </location>
</feature>
<dbReference type="GO" id="GO:0005886">
    <property type="term" value="C:plasma membrane"/>
    <property type="evidence" value="ECO:0007669"/>
    <property type="project" value="TreeGrafter"/>
</dbReference>
<dbReference type="AlphaFoldDB" id="H3B144"/>
<dbReference type="eggNOG" id="KOG1955">
    <property type="taxonomic scope" value="Eukaryota"/>
</dbReference>
<dbReference type="EMBL" id="AFYH01114857">
    <property type="status" value="NOT_ANNOTATED_CDS"/>
    <property type="molecule type" value="Genomic_DNA"/>
</dbReference>
<evidence type="ECO:0000256" key="1">
    <source>
        <dbReference type="ARBA" id="ARBA00022723"/>
    </source>
</evidence>
<feature type="coiled-coil region" evidence="3">
    <location>
        <begin position="540"/>
        <end position="567"/>
    </location>
</feature>
<dbReference type="CDD" id="cd00052">
    <property type="entry name" value="EH"/>
    <property type="match status" value="1"/>
</dbReference>
<dbReference type="HOGENOM" id="CLU_014864_1_0_1"/>
<evidence type="ECO:0000256" key="4">
    <source>
        <dbReference type="SAM" id="MobiDB-lite"/>
    </source>
</evidence>
<feature type="domain" description="EF-hand" evidence="6">
    <location>
        <begin position="238"/>
        <end position="273"/>
    </location>
</feature>
<organism evidence="7 8">
    <name type="scientific">Latimeria chalumnae</name>
    <name type="common">Coelacanth</name>
    <dbReference type="NCBI Taxonomy" id="7897"/>
    <lineage>
        <taxon>Eukaryota</taxon>
        <taxon>Metazoa</taxon>
        <taxon>Chordata</taxon>
        <taxon>Craniata</taxon>
        <taxon>Vertebrata</taxon>
        <taxon>Euteleostomi</taxon>
        <taxon>Coelacanthiformes</taxon>
        <taxon>Coelacanthidae</taxon>
        <taxon>Latimeria</taxon>
    </lineage>
</organism>
<feature type="compositionally biased region" description="Pro residues" evidence="4">
    <location>
        <begin position="106"/>
        <end position="116"/>
    </location>
</feature>
<feature type="compositionally biased region" description="Polar residues" evidence="4">
    <location>
        <begin position="344"/>
        <end position="354"/>
    </location>
</feature>
<dbReference type="InterPro" id="IPR011992">
    <property type="entry name" value="EF-hand-dom_pair"/>
</dbReference>
<reference evidence="7" key="3">
    <citation type="submission" date="2025-09" db="UniProtKB">
        <authorList>
            <consortium name="Ensembl"/>
        </authorList>
    </citation>
    <scope>IDENTIFICATION</scope>
</reference>
<feature type="compositionally biased region" description="Polar residues" evidence="4">
    <location>
        <begin position="504"/>
        <end position="533"/>
    </location>
</feature>
<keyword evidence="3" id="KW-0175">Coiled coil</keyword>
<evidence type="ECO:0008006" key="9">
    <source>
        <dbReference type="Google" id="ProtNLM"/>
    </source>
</evidence>
<dbReference type="EMBL" id="AFYH01114856">
    <property type="status" value="NOT_ANNOTATED_CDS"/>
    <property type="molecule type" value="Genomic_DNA"/>
</dbReference>
<dbReference type="EMBL" id="AFYH01114864">
    <property type="status" value="NOT_ANNOTATED_CDS"/>
    <property type="molecule type" value="Genomic_DNA"/>
</dbReference>
<dbReference type="PANTHER" id="PTHR11216:SF64">
    <property type="entry name" value="RALBP1-ASSOCIATED EPS DOMAIN-CONTAINING PROTEIN 2"/>
    <property type="match status" value="1"/>
</dbReference>
<dbReference type="GO" id="GO:0016197">
    <property type="term" value="P:endosomal transport"/>
    <property type="evidence" value="ECO:0007669"/>
    <property type="project" value="TreeGrafter"/>
</dbReference>
<reference evidence="7" key="2">
    <citation type="submission" date="2025-08" db="UniProtKB">
        <authorList>
            <consortium name="Ensembl"/>
        </authorList>
    </citation>
    <scope>IDENTIFICATION</scope>
</reference>
<sequence>VTELCGAKRLGYFGHGQFYVALKLIAAAQSGLPVRLDRIKSVLTREELRLPRFVAMKNESEVRYGTPSQSSEAHGHLCQIPRTVLDKNSLLRADSVGEKQDSRSPPLSPLSSPPASPSTYQRTPLSYGYGKTRSGIEQKNPHPCAYEGRQAGHPVLQQDAPTSVNYGSKPSLVHSSATQSHPIEREPHGNGSDYSDDPWRITEEQQEYYTNQFKTLQPDLSSFISGTVAKNFFTKSKLSIPELSHIWELSDVDCDGALTLPEFCAAFHLIVARKNGYLLPDTLPQSLQPEHQQSLRVSPKPVLEGSLHASYSDSPPVGQQAKDGTCKEKELVSDPSPFKAPSKRITSQQEQNLKPTAEKQGTEDISQHYANLEVDSTVKTRTRQRSYSSASIDDAMKKTEEPPTPPPRPQKAHSRASSLDLNKIFQQSHQAPTPGWLPPPPPALPPRPPGSQNENVSKVELQPQLNKATNQGEENSLLKKKKDAVPSQPPSKPVRRKLRPESQVLENQELSSSLNATSSPPGTKPHSTVQKQPSKQKKAIQTAIRKNKEANAVLVRLNSELQQQLKECYCRIRIRLPILLVLIGQTFFF</sequence>
<evidence type="ECO:0000256" key="2">
    <source>
        <dbReference type="ARBA" id="ARBA00022837"/>
    </source>
</evidence>
<dbReference type="GO" id="GO:0005737">
    <property type="term" value="C:cytoplasm"/>
    <property type="evidence" value="ECO:0007669"/>
    <property type="project" value="TreeGrafter"/>
</dbReference>
<dbReference type="Bgee" id="ENSLACG00000013748">
    <property type="expression patterns" value="Expressed in post-anal tail muscle and 3 other cell types or tissues"/>
</dbReference>
<accession>H3B144</accession>
<dbReference type="Ensembl" id="ENSLACT00000015723.1">
    <property type="protein sequence ID" value="ENSLACP00000015615.1"/>
    <property type="gene ID" value="ENSLACG00000013748.1"/>
</dbReference>
<evidence type="ECO:0000259" key="6">
    <source>
        <dbReference type="PROSITE" id="PS50222"/>
    </source>
</evidence>
<evidence type="ECO:0000259" key="5">
    <source>
        <dbReference type="PROSITE" id="PS50031"/>
    </source>
</evidence>
<keyword evidence="2" id="KW-0106">Calcium</keyword>
<dbReference type="SMART" id="SM00027">
    <property type="entry name" value="EH"/>
    <property type="match status" value="1"/>
</dbReference>
<dbReference type="PROSITE" id="PS50031">
    <property type="entry name" value="EH"/>
    <property type="match status" value="1"/>
</dbReference>
<dbReference type="EMBL" id="AFYH01114863">
    <property type="status" value="NOT_ANNOTATED_CDS"/>
    <property type="molecule type" value="Genomic_DNA"/>
</dbReference>
<dbReference type="InParanoid" id="H3B144"/>
<feature type="compositionally biased region" description="Pro residues" evidence="4">
    <location>
        <begin position="435"/>
        <end position="449"/>
    </location>
</feature>
<protein>
    <recommendedName>
        <fullName evidence="9">RALBP1 associated Eps domain containing 2</fullName>
    </recommendedName>
</protein>
<dbReference type="EMBL" id="AFYH01114860">
    <property type="status" value="NOT_ANNOTATED_CDS"/>
    <property type="molecule type" value="Genomic_DNA"/>
</dbReference>
<dbReference type="EMBL" id="AFYH01114859">
    <property type="status" value="NOT_ANNOTATED_CDS"/>
    <property type="molecule type" value="Genomic_DNA"/>
</dbReference>
<dbReference type="SUPFAM" id="SSF47473">
    <property type="entry name" value="EF-hand"/>
    <property type="match status" value="1"/>
</dbReference>
<name>H3B144_LATCH</name>
<dbReference type="GO" id="GO:0005509">
    <property type="term" value="F:calcium ion binding"/>
    <property type="evidence" value="ECO:0007669"/>
    <property type="project" value="InterPro"/>
</dbReference>
<dbReference type="Pfam" id="PF12763">
    <property type="entry name" value="EH"/>
    <property type="match status" value="1"/>
</dbReference>
<dbReference type="STRING" id="7897.ENSLACP00000015615"/>
<dbReference type="InterPro" id="IPR002048">
    <property type="entry name" value="EF_hand_dom"/>
</dbReference>
<keyword evidence="8" id="KW-1185">Reference proteome</keyword>
<feature type="compositionally biased region" description="Polar residues" evidence="4">
    <location>
        <begin position="159"/>
        <end position="181"/>
    </location>
</feature>
<dbReference type="EMBL" id="AFYH01114861">
    <property type="status" value="NOT_ANNOTATED_CDS"/>
    <property type="molecule type" value="Genomic_DNA"/>
</dbReference>
<feature type="compositionally biased region" description="Basic and acidic residues" evidence="4">
    <location>
        <begin position="356"/>
        <end position="366"/>
    </location>
</feature>
<dbReference type="PANTHER" id="PTHR11216">
    <property type="entry name" value="EH DOMAIN"/>
    <property type="match status" value="1"/>
</dbReference>
<evidence type="ECO:0000313" key="7">
    <source>
        <dbReference type="Ensembl" id="ENSLACP00000015615.1"/>
    </source>
</evidence>
<proteinExistence type="predicted"/>
<dbReference type="PROSITE" id="PS00018">
    <property type="entry name" value="EF_HAND_1"/>
    <property type="match status" value="1"/>
</dbReference>
<dbReference type="PROSITE" id="PS50222">
    <property type="entry name" value="EF_HAND_2"/>
    <property type="match status" value="1"/>
</dbReference>
<dbReference type="EMBL" id="AFYH01114865">
    <property type="status" value="NOT_ANNOTATED_CDS"/>
    <property type="molecule type" value="Genomic_DNA"/>
</dbReference>
<evidence type="ECO:0000313" key="8">
    <source>
        <dbReference type="Proteomes" id="UP000008672"/>
    </source>
</evidence>
<feature type="region of interest" description="Disordered" evidence="4">
    <location>
        <begin position="305"/>
        <end position="537"/>
    </location>
</feature>
<dbReference type="EMBL" id="AFYH01114862">
    <property type="status" value="NOT_ANNOTATED_CDS"/>
    <property type="molecule type" value="Genomic_DNA"/>
</dbReference>
<dbReference type="EMBL" id="AFYH01114858">
    <property type="status" value="NOT_ANNOTATED_CDS"/>
    <property type="molecule type" value="Genomic_DNA"/>
</dbReference>
<dbReference type="FunCoup" id="H3B144">
    <property type="interactions" value="1184"/>
</dbReference>
<dbReference type="InterPro" id="IPR018247">
    <property type="entry name" value="EF_Hand_1_Ca_BS"/>
</dbReference>
<dbReference type="GeneTree" id="ENSGT00940000158080"/>
<evidence type="ECO:0000256" key="3">
    <source>
        <dbReference type="SAM" id="Coils"/>
    </source>
</evidence>
<dbReference type="InterPro" id="IPR000261">
    <property type="entry name" value="EH_dom"/>
</dbReference>
<dbReference type="Gene3D" id="1.10.238.10">
    <property type="entry name" value="EF-hand"/>
    <property type="match status" value="1"/>
</dbReference>
<dbReference type="OMA" id="EEVWIIS"/>
<dbReference type="Proteomes" id="UP000008672">
    <property type="component" value="Unassembled WGS sequence"/>
</dbReference>
<dbReference type="GO" id="GO:0006897">
    <property type="term" value="P:endocytosis"/>
    <property type="evidence" value="ECO:0007669"/>
    <property type="project" value="TreeGrafter"/>
</dbReference>
<feature type="compositionally biased region" description="Polar residues" evidence="4">
    <location>
        <begin position="463"/>
        <end position="474"/>
    </location>
</feature>
<keyword evidence="1" id="KW-0479">Metal-binding</keyword>
<reference evidence="8" key="1">
    <citation type="submission" date="2011-08" db="EMBL/GenBank/DDBJ databases">
        <title>The draft genome of Latimeria chalumnae.</title>
        <authorList>
            <person name="Di Palma F."/>
            <person name="Alfoldi J."/>
            <person name="Johnson J."/>
            <person name="Berlin A."/>
            <person name="Gnerre S."/>
            <person name="Jaffe D."/>
            <person name="MacCallum I."/>
            <person name="Young S."/>
            <person name="Walker B.J."/>
            <person name="Lander E."/>
            <person name="Lindblad-Toh K."/>
        </authorList>
    </citation>
    <scope>NUCLEOTIDE SEQUENCE [LARGE SCALE GENOMIC DNA]</scope>
    <source>
        <strain evidence="8">Wild caught</strain>
    </source>
</reference>